<proteinExistence type="predicted"/>
<dbReference type="AlphaFoldDB" id="A0AAU8CQR2"/>
<dbReference type="EMBL" id="CP159253">
    <property type="protein sequence ID" value="XCG48908.1"/>
    <property type="molecule type" value="Genomic_DNA"/>
</dbReference>
<name>A0AAU8CQR2_9HYPH</name>
<evidence type="ECO:0000313" key="1">
    <source>
        <dbReference type="EMBL" id="XCG48908.1"/>
    </source>
</evidence>
<reference evidence="1" key="1">
    <citation type="submission" date="2024-06" db="EMBL/GenBank/DDBJ databases">
        <title>Mesorhizobium karijinii sp. nov., a symbiont of the iconic Swainsona formosa from arid Australia.</title>
        <authorList>
            <person name="Hill Y.J."/>
            <person name="Watkin E.L.J."/>
            <person name="O'Hara G.W."/>
            <person name="Terpolilli J."/>
            <person name="Tye M.L."/>
            <person name="Kohlmeier M.G."/>
        </authorList>
    </citation>
    <scope>NUCLEOTIDE SEQUENCE</scope>
    <source>
        <strain evidence="1">WSM2240</strain>
    </source>
</reference>
<organism evidence="1">
    <name type="scientific">Mesorhizobium sp. WSM2240</name>
    <dbReference type="NCBI Taxonomy" id="3228851"/>
    <lineage>
        <taxon>Bacteria</taxon>
        <taxon>Pseudomonadati</taxon>
        <taxon>Pseudomonadota</taxon>
        <taxon>Alphaproteobacteria</taxon>
        <taxon>Hyphomicrobiales</taxon>
        <taxon>Phyllobacteriaceae</taxon>
        <taxon>Mesorhizobium</taxon>
    </lineage>
</organism>
<gene>
    <name evidence="1" type="ORF">ABVK50_27530</name>
</gene>
<accession>A0AAU8CQR2</accession>
<dbReference type="RefSeq" id="WP_353643563.1">
    <property type="nucleotide sequence ID" value="NZ_CP159253.1"/>
</dbReference>
<sequence>MLNFLFHDASHDVTIAANRDGSLTIGQRHAAADGETVRANEDDESIKQISLSLYKVGLGGG</sequence>
<protein>
    <submittedName>
        <fullName evidence="1">Uncharacterized protein</fullName>
    </submittedName>
</protein>